<name>A0A9P3UP95_LYOSH</name>
<protein>
    <submittedName>
        <fullName evidence="2">Uncharacterized protein</fullName>
    </submittedName>
</protein>
<proteinExistence type="predicted"/>
<organism evidence="2 3">
    <name type="scientific">Lyophyllum shimeji</name>
    <name type="common">Hon-shimeji</name>
    <name type="synonym">Tricholoma shimeji</name>
    <dbReference type="NCBI Taxonomy" id="47721"/>
    <lineage>
        <taxon>Eukaryota</taxon>
        <taxon>Fungi</taxon>
        <taxon>Dikarya</taxon>
        <taxon>Basidiomycota</taxon>
        <taxon>Agaricomycotina</taxon>
        <taxon>Agaricomycetes</taxon>
        <taxon>Agaricomycetidae</taxon>
        <taxon>Agaricales</taxon>
        <taxon>Tricholomatineae</taxon>
        <taxon>Lyophyllaceae</taxon>
        <taxon>Lyophyllum</taxon>
    </lineage>
</organism>
<feature type="region of interest" description="Disordered" evidence="1">
    <location>
        <begin position="48"/>
        <end position="104"/>
    </location>
</feature>
<reference evidence="2" key="1">
    <citation type="submission" date="2022-07" db="EMBL/GenBank/DDBJ databases">
        <title>The genome of Lyophyllum shimeji provides insight into the initial evolution of ectomycorrhizal fungal genome.</title>
        <authorList>
            <person name="Kobayashi Y."/>
            <person name="Shibata T."/>
            <person name="Hirakawa H."/>
            <person name="Shigenobu S."/>
            <person name="Nishiyama T."/>
            <person name="Yamada A."/>
            <person name="Hasebe M."/>
            <person name="Kawaguchi M."/>
        </authorList>
    </citation>
    <scope>NUCLEOTIDE SEQUENCE</scope>
    <source>
        <strain evidence="2">AT787</strain>
    </source>
</reference>
<comment type="caution">
    <text evidence="2">The sequence shown here is derived from an EMBL/GenBank/DDBJ whole genome shotgun (WGS) entry which is preliminary data.</text>
</comment>
<evidence type="ECO:0000256" key="1">
    <source>
        <dbReference type="SAM" id="MobiDB-lite"/>
    </source>
</evidence>
<feature type="compositionally biased region" description="Acidic residues" evidence="1">
    <location>
        <begin position="53"/>
        <end position="69"/>
    </location>
</feature>
<feature type="region of interest" description="Disordered" evidence="1">
    <location>
        <begin position="1"/>
        <end position="35"/>
    </location>
</feature>
<sequence length="104" mass="12174">MSYYYEGDSYDDYDNYSYPEPPTTTILNGGDSGPPHLYMHFEDPTRRSWDYTGEFDEENRDFEGEDYDDSDRTSASTSPLIDPYDDNPFDVNNAYPEDDFPTNR</sequence>
<keyword evidence="3" id="KW-1185">Reference proteome</keyword>
<dbReference type="Proteomes" id="UP001063166">
    <property type="component" value="Unassembled WGS sequence"/>
</dbReference>
<evidence type="ECO:0000313" key="3">
    <source>
        <dbReference type="Proteomes" id="UP001063166"/>
    </source>
</evidence>
<evidence type="ECO:0000313" key="2">
    <source>
        <dbReference type="EMBL" id="GLB40092.1"/>
    </source>
</evidence>
<dbReference type="AlphaFoldDB" id="A0A9P3UP95"/>
<gene>
    <name evidence="2" type="ORF">LshimejAT787_0706020</name>
</gene>
<dbReference type="EMBL" id="BRPK01000007">
    <property type="protein sequence ID" value="GLB40092.1"/>
    <property type="molecule type" value="Genomic_DNA"/>
</dbReference>
<accession>A0A9P3UP95</accession>